<proteinExistence type="predicted"/>
<comment type="caution">
    <text evidence="2">The sequence shown here is derived from an EMBL/GenBank/DDBJ whole genome shotgun (WGS) entry which is preliminary data.</text>
</comment>
<dbReference type="Proteomes" id="UP000559404">
    <property type="component" value="Unassembled WGS sequence"/>
</dbReference>
<evidence type="ECO:0000313" key="3">
    <source>
        <dbReference type="Proteomes" id="UP000559404"/>
    </source>
</evidence>
<keyword evidence="1" id="KW-0472">Membrane</keyword>
<protein>
    <submittedName>
        <fullName evidence="2">Uncharacterized protein</fullName>
    </submittedName>
</protein>
<dbReference type="EMBL" id="JACEON010000008">
    <property type="protein sequence ID" value="MBA4612058.1"/>
    <property type="molecule type" value="Genomic_DNA"/>
</dbReference>
<feature type="transmembrane region" description="Helical" evidence="1">
    <location>
        <begin position="50"/>
        <end position="70"/>
    </location>
</feature>
<feature type="transmembrane region" description="Helical" evidence="1">
    <location>
        <begin position="6"/>
        <end position="29"/>
    </location>
</feature>
<keyword evidence="1" id="KW-0812">Transmembrane</keyword>
<evidence type="ECO:0000313" key="2">
    <source>
        <dbReference type="EMBL" id="MBA4612058.1"/>
    </source>
</evidence>
<name>A0A838XTT3_9HYPH</name>
<keyword evidence="3" id="KW-1185">Reference proteome</keyword>
<sequence>MLEAVVLVAEVGAFAWLVLFSVLLVSMAADSKWRPAPRLDRIGRSLVGNARAALTVGVVALAALAAHDFALF</sequence>
<evidence type="ECO:0000256" key="1">
    <source>
        <dbReference type="SAM" id="Phobius"/>
    </source>
</evidence>
<reference evidence="2 3" key="2">
    <citation type="submission" date="2020-08" db="EMBL/GenBank/DDBJ databases">
        <title>Stappia taiwanensis sp. nov., isolated from a coastal thermal spring.</title>
        <authorList>
            <person name="Kampfer P."/>
        </authorList>
    </citation>
    <scope>NUCLEOTIDE SEQUENCE [LARGE SCALE GENOMIC DNA]</scope>
    <source>
        <strain evidence="2 3">DSM 23284</strain>
    </source>
</reference>
<gene>
    <name evidence="2" type="ORF">H1W37_10365</name>
</gene>
<dbReference type="AlphaFoldDB" id="A0A838XTT3"/>
<keyword evidence="1" id="KW-1133">Transmembrane helix</keyword>
<accession>A0A838XTT3</accession>
<reference evidence="2 3" key="1">
    <citation type="submission" date="2020-07" db="EMBL/GenBank/DDBJ databases">
        <authorList>
            <person name="Li M."/>
        </authorList>
    </citation>
    <scope>NUCLEOTIDE SEQUENCE [LARGE SCALE GENOMIC DNA]</scope>
    <source>
        <strain evidence="2 3">DSM 23284</strain>
    </source>
</reference>
<dbReference type="RefSeq" id="WP_181760251.1">
    <property type="nucleotide sequence ID" value="NZ_BMCR01000003.1"/>
</dbReference>
<organism evidence="2 3">
    <name type="scientific">Stappia taiwanensis</name>
    <dbReference type="NCBI Taxonomy" id="992267"/>
    <lineage>
        <taxon>Bacteria</taxon>
        <taxon>Pseudomonadati</taxon>
        <taxon>Pseudomonadota</taxon>
        <taxon>Alphaproteobacteria</taxon>
        <taxon>Hyphomicrobiales</taxon>
        <taxon>Stappiaceae</taxon>
        <taxon>Stappia</taxon>
    </lineage>
</organism>